<protein>
    <submittedName>
        <fullName evidence="1">Uncharacterized protein</fullName>
    </submittedName>
</protein>
<dbReference type="AlphaFoldDB" id="A0A1W1E5R3"/>
<evidence type="ECO:0000313" key="1">
    <source>
        <dbReference type="EMBL" id="SFV89201.1"/>
    </source>
</evidence>
<gene>
    <name evidence="1" type="ORF">MNB_SUP05-SYMBIONT-5-360</name>
</gene>
<reference evidence="1" key="1">
    <citation type="submission" date="2016-10" db="EMBL/GenBank/DDBJ databases">
        <authorList>
            <person name="de Groot N.N."/>
        </authorList>
    </citation>
    <scope>NUCLEOTIDE SEQUENCE</scope>
</reference>
<name>A0A1W1E5R3_9ZZZZ</name>
<organism evidence="1">
    <name type="scientific">hydrothermal vent metagenome</name>
    <dbReference type="NCBI Taxonomy" id="652676"/>
    <lineage>
        <taxon>unclassified sequences</taxon>
        <taxon>metagenomes</taxon>
        <taxon>ecological metagenomes</taxon>
    </lineage>
</organism>
<sequence>MQQINLNIDDSYLDQVMSVLSTLPKDKVEVVKTPFNKTAFGLLKNTDKVKDPVKWQQELRTNNDSNCY</sequence>
<dbReference type="EMBL" id="FPHZ01000213">
    <property type="protein sequence ID" value="SFV89201.1"/>
    <property type="molecule type" value="Genomic_DNA"/>
</dbReference>
<proteinExistence type="predicted"/>
<accession>A0A1W1E5R3</accession>